<dbReference type="Pfam" id="PF06580">
    <property type="entry name" value="His_kinase"/>
    <property type="match status" value="1"/>
</dbReference>
<dbReference type="InterPro" id="IPR050640">
    <property type="entry name" value="Bact_2-comp_sensor_kinase"/>
</dbReference>
<feature type="transmembrane region" description="Helical" evidence="1">
    <location>
        <begin position="6"/>
        <end position="23"/>
    </location>
</feature>
<feature type="domain" description="Signal transduction histidine kinase internal region" evidence="2">
    <location>
        <begin position="265"/>
        <end position="342"/>
    </location>
</feature>
<dbReference type="InterPro" id="IPR010559">
    <property type="entry name" value="Sig_transdc_His_kin_internal"/>
</dbReference>
<protein>
    <submittedName>
        <fullName evidence="3">Histidine kinase</fullName>
    </submittedName>
</protein>
<proteinExistence type="predicted"/>
<evidence type="ECO:0000259" key="2">
    <source>
        <dbReference type="Pfam" id="PF06580"/>
    </source>
</evidence>
<dbReference type="InterPro" id="IPR036890">
    <property type="entry name" value="HATPase_C_sf"/>
</dbReference>
<keyword evidence="1" id="KW-1133">Transmembrane helix</keyword>
<organism evidence="3 4">
    <name type="scientific">Hymenobacter jeongseonensis</name>
    <dbReference type="NCBI Taxonomy" id="2791027"/>
    <lineage>
        <taxon>Bacteria</taxon>
        <taxon>Pseudomonadati</taxon>
        <taxon>Bacteroidota</taxon>
        <taxon>Cytophagia</taxon>
        <taxon>Cytophagales</taxon>
        <taxon>Hymenobacteraceae</taxon>
        <taxon>Hymenobacter</taxon>
    </lineage>
</organism>
<accession>A0ABS0IMN9</accession>
<keyword evidence="3" id="KW-0418">Kinase</keyword>
<feature type="transmembrane region" description="Helical" evidence="1">
    <location>
        <begin position="194"/>
        <end position="214"/>
    </location>
</feature>
<feature type="transmembrane region" description="Helical" evidence="1">
    <location>
        <begin position="220"/>
        <end position="241"/>
    </location>
</feature>
<feature type="transmembrane region" description="Helical" evidence="1">
    <location>
        <begin position="160"/>
        <end position="182"/>
    </location>
</feature>
<dbReference type="Gene3D" id="3.30.565.10">
    <property type="entry name" value="Histidine kinase-like ATPase, C-terminal domain"/>
    <property type="match status" value="1"/>
</dbReference>
<keyword evidence="4" id="KW-1185">Reference proteome</keyword>
<feature type="transmembrane region" description="Helical" evidence="1">
    <location>
        <begin position="43"/>
        <end position="63"/>
    </location>
</feature>
<keyword evidence="1" id="KW-0812">Transmembrane</keyword>
<keyword evidence="1" id="KW-0472">Membrane</keyword>
<evidence type="ECO:0000313" key="4">
    <source>
        <dbReference type="Proteomes" id="UP000597617"/>
    </source>
</evidence>
<dbReference type="EMBL" id="JADQDQ010000015">
    <property type="protein sequence ID" value="MBF9239625.1"/>
    <property type="molecule type" value="Genomic_DNA"/>
</dbReference>
<feature type="transmembrane region" description="Helical" evidence="1">
    <location>
        <begin position="128"/>
        <end position="148"/>
    </location>
</feature>
<evidence type="ECO:0000313" key="3">
    <source>
        <dbReference type="EMBL" id="MBF9239625.1"/>
    </source>
</evidence>
<dbReference type="GO" id="GO:0016301">
    <property type="term" value="F:kinase activity"/>
    <property type="evidence" value="ECO:0007669"/>
    <property type="project" value="UniProtKB-KW"/>
</dbReference>
<sequence length="461" mass="51896">MLGPQFGAVLLFYGWYLYCRFLLASESARHRRKTQLRHAGTGLQLVVAACSLALGVNVATYYAQPAYFNYDGFGLLAWLGYNDAPLTNWLTGLDRALVLTAVLAAYLMGREHVIRHLERPGATAVYRVLVSNQITAAVVPFLLLPLVLHTLQLVDNDLFYLLYFSLLPAAALTYFSLTYWLLPTYWQQPRITFAFVARLLLSTALYSFPFAVFFQQTGPFGPVWLGSWAVQLLLVTPTAWVRYVQHKDKIRQLLGLKQALVQSTATLQALRAQINPHFLFNVLNALYGSALARGAQETAVGIQQLGDMMRFMLHDNHQDFIPLRRETDYLQNYLALQQLRVQAAAHVTIEADIADDATDRYRITPMVLIPFVENAFKHGLSGTEKSWIRVRFRCDAERIHFQVRNSVHAQAAPDPDTGASGVGLPNVAERLRLVYGDRHGLAYGSSHGEFTVDLWINHALN</sequence>
<keyword evidence="3" id="KW-0808">Transferase</keyword>
<reference evidence="3 4" key="1">
    <citation type="submission" date="2020-11" db="EMBL/GenBank/DDBJ databases">
        <authorList>
            <person name="Kim M.K."/>
        </authorList>
    </citation>
    <scope>NUCLEOTIDE SEQUENCE [LARGE SCALE GENOMIC DNA]</scope>
    <source>
        <strain evidence="3 4">BT683</strain>
    </source>
</reference>
<dbReference type="PANTHER" id="PTHR34220:SF7">
    <property type="entry name" value="SENSOR HISTIDINE KINASE YPDA"/>
    <property type="match status" value="1"/>
</dbReference>
<dbReference type="SUPFAM" id="SSF55874">
    <property type="entry name" value="ATPase domain of HSP90 chaperone/DNA topoisomerase II/histidine kinase"/>
    <property type="match status" value="1"/>
</dbReference>
<dbReference type="Proteomes" id="UP000597617">
    <property type="component" value="Unassembled WGS sequence"/>
</dbReference>
<gene>
    <name evidence="3" type="ORF">I2I05_19690</name>
</gene>
<feature type="transmembrane region" description="Helical" evidence="1">
    <location>
        <begin position="86"/>
        <end position="107"/>
    </location>
</feature>
<evidence type="ECO:0000256" key="1">
    <source>
        <dbReference type="SAM" id="Phobius"/>
    </source>
</evidence>
<comment type="caution">
    <text evidence="3">The sequence shown here is derived from an EMBL/GenBank/DDBJ whole genome shotgun (WGS) entry which is preliminary data.</text>
</comment>
<name>A0ABS0IMN9_9BACT</name>
<dbReference type="PANTHER" id="PTHR34220">
    <property type="entry name" value="SENSOR HISTIDINE KINASE YPDA"/>
    <property type="match status" value="1"/>
</dbReference>